<dbReference type="EMBL" id="BRXS01000001">
    <property type="protein sequence ID" value="GLC23833.1"/>
    <property type="molecule type" value="Genomic_DNA"/>
</dbReference>
<proteinExistence type="predicted"/>
<keyword evidence="3" id="KW-1185">Reference proteome</keyword>
<comment type="caution">
    <text evidence="2">The sequence shown here is derived from an EMBL/GenBank/DDBJ whole genome shotgun (WGS) entry which is preliminary data.</text>
</comment>
<dbReference type="Pfam" id="PF00497">
    <property type="entry name" value="SBP_bac_3"/>
    <property type="match status" value="1"/>
</dbReference>
<dbReference type="InterPro" id="IPR001638">
    <property type="entry name" value="Solute-binding_3/MltF_N"/>
</dbReference>
<protein>
    <recommendedName>
        <fullName evidence="1">Solute-binding protein family 3/N-terminal domain-containing protein</fullName>
    </recommendedName>
</protein>
<reference evidence="2" key="1">
    <citation type="submission" date="2022-08" db="EMBL/GenBank/DDBJ databases">
        <title>Draft genome sequencing of Roseisolibacter agri AW1220.</title>
        <authorList>
            <person name="Tobiishi Y."/>
            <person name="Tonouchi A."/>
        </authorList>
    </citation>
    <scope>NUCLEOTIDE SEQUENCE</scope>
    <source>
        <strain evidence="2">AW1220</strain>
    </source>
</reference>
<name>A0AA37V8W1_9BACT</name>
<dbReference type="Proteomes" id="UP001161325">
    <property type="component" value="Unassembled WGS sequence"/>
</dbReference>
<gene>
    <name evidence="2" type="ORF">rosag_03460</name>
</gene>
<dbReference type="AlphaFoldDB" id="A0AA37V8W1"/>
<dbReference type="SUPFAM" id="SSF53850">
    <property type="entry name" value="Periplasmic binding protein-like II"/>
    <property type="match status" value="1"/>
</dbReference>
<evidence type="ECO:0000313" key="3">
    <source>
        <dbReference type="Proteomes" id="UP001161325"/>
    </source>
</evidence>
<evidence type="ECO:0000313" key="2">
    <source>
        <dbReference type="EMBL" id="GLC23833.1"/>
    </source>
</evidence>
<organism evidence="2 3">
    <name type="scientific">Roseisolibacter agri</name>
    <dbReference type="NCBI Taxonomy" id="2014610"/>
    <lineage>
        <taxon>Bacteria</taxon>
        <taxon>Pseudomonadati</taxon>
        <taxon>Gemmatimonadota</taxon>
        <taxon>Gemmatimonadia</taxon>
        <taxon>Gemmatimonadales</taxon>
        <taxon>Gemmatimonadaceae</taxon>
        <taxon>Roseisolibacter</taxon>
    </lineage>
</organism>
<sequence length="256" mass="27536">MLALLAGAEPPRRETIDIGVEDAAAPWSQADGTGYANDVARAAFAAVGVDLRMHVLPYARCKQHVVRGELIACVSMSPAPELDGVVRFSAKPLFVFACDFFENPARPLPPRIADFRPGTRVGTVLGYEYPLEMMEALRRSGAVLEATPMEELNLRKLAVGRLDAAIVNRDAVKSPDWVAARAGVTGKVRSVFRTGGMPAYVGFSLVHRGGAALAARFDAGHARIIASGERDRIQRRWIARNASAGATRAATRATTR</sequence>
<evidence type="ECO:0000259" key="1">
    <source>
        <dbReference type="Pfam" id="PF00497"/>
    </source>
</evidence>
<feature type="domain" description="Solute-binding protein family 3/N-terminal" evidence="1">
    <location>
        <begin position="16"/>
        <end position="238"/>
    </location>
</feature>
<accession>A0AA37V8W1</accession>
<dbReference type="Gene3D" id="3.40.190.10">
    <property type="entry name" value="Periplasmic binding protein-like II"/>
    <property type="match status" value="2"/>
</dbReference>